<reference evidence="9 10" key="1">
    <citation type="journal article" date="2020" name="G3 (Bethesda)">
        <title>Improved Reference Genome for Cyclotella cryptica CCMP332, a Model for Cell Wall Morphogenesis, Salinity Adaptation, and Lipid Production in Diatoms (Bacillariophyta).</title>
        <authorList>
            <person name="Roberts W.R."/>
            <person name="Downey K.M."/>
            <person name="Ruck E.C."/>
            <person name="Traller J.C."/>
            <person name="Alverson A.J."/>
        </authorList>
    </citation>
    <scope>NUCLEOTIDE SEQUENCE [LARGE SCALE GENOMIC DNA]</scope>
    <source>
        <strain evidence="9 10">CCMP332</strain>
    </source>
</reference>
<keyword evidence="4 7" id="KW-1133">Transmembrane helix</keyword>
<keyword evidence="5 7" id="KW-0472">Membrane</keyword>
<protein>
    <recommendedName>
        <fullName evidence="8">ABC transporter domain-containing protein</fullName>
    </recommendedName>
</protein>
<evidence type="ECO:0000256" key="2">
    <source>
        <dbReference type="ARBA" id="ARBA00022448"/>
    </source>
</evidence>
<dbReference type="InterPro" id="IPR027417">
    <property type="entry name" value="P-loop_NTPase"/>
</dbReference>
<proteinExistence type="predicted"/>
<dbReference type="PANTHER" id="PTHR48041">
    <property type="entry name" value="ABC TRANSPORTER G FAMILY MEMBER 28"/>
    <property type="match status" value="1"/>
</dbReference>
<evidence type="ECO:0000313" key="9">
    <source>
        <dbReference type="EMBL" id="KAL3778439.1"/>
    </source>
</evidence>
<keyword evidence="3 7" id="KW-0812">Transmembrane</keyword>
<feature type="region of interest" description="Disordered" evidence="6">
    <location>
        <begin position="14"/>
        <end position="51"/>
    </location>
</feature>
<feature type="transmembrane region" description="Helical" evidence="7">
    <location>
        <begin position="518"/>
        <end position="536"/>
    </location>
</feature>
<evidence type="ECO:0000256" key="6">
    <source>
        <dbReference type="SAM" id="MobiDB-lite"/>
    </source>
</evidence>
<evidence type="ECO:0000256" key="1">
    <source>
        <dbReference type="ARBA" id="ARBA00004141"/>
    </source>
</evidence>
<feature type="transmembrane region" description="Helical" evidence="7">
    <location>
        <begin position="456"/>
        <end position="478"/>
    </location>
</feature>
<feature type="transmembrane region" description="Helical" evidence="7">
    <location>
        <begin position="425"/>
        <end position="444"/>
    </location>
</feature>
<keyword evidence="10" id="KW-1185">Reference proteome</keyword>
<dbReference type="InterPro" id="IPR050352">
    <property type="entry name" value="ABCG_transporters"/>
</dbReference>
<sequence length="551" mass="61005">MIDHCIELRISEEDVSSEGNNLSAHRHKSHHHGSHPRLDSSNWVSNGDEKQPGIMAKSKVPIGSDSFLSRSAKTVSPVSTSILGNTRRASTTEERRNPFAVREGNTFMWQDINMTLGERKILRNVWGELHPGKITAIMGISGAGKSSLLRVLSGRCQSSSKVAVESDVRLNHFKVDPTDIEVRKQIAFVTQDDALSFTATPREAIKFSAKLRLPRVTTDEEIRDLTDKMIAELGLEDCADSTIGGELVTGISGGERKRTSIEPTSGLDSVSALQVINVLKKIARAGCSVLFTIHQPSSEVFNSFDRLILLNRGIVMYQGTVDACPEYFAQHNYPVPKNYNPADWIMTIAQKYSQEQLLSENFCTKNYLCLSTAAPPEDDALVIPLGVGGSSDISDDEWKHVTFGTEVRLLFRRELTHNLRNRAGVGARFALTTFVSLLAGSIFFDVGSGNDINSHFGGMVMMLMISMFGTALPTLISFPEERPVFLREYSTNHSLSPNYPRHPDGVAAYFISKLSIEALVTCLQVLEILLIVYFMVDLQAPFYKFLPLNTL</sequence>
<evidence type="ECO:0000256" key="7">
    <source>
        <dbReference type="SAM" id="Phobius"/>
    </source>
</evidence>
<dbReference type="Gene3D" id="3.40.50.300">
    <property type="entry name" value="P-loop containing nucleotide triphosphate hydrolases"/>
    <property type="match status" value="1"/>
</dbReference>
<dbReference type="InterPro" id="IPR043926">
    <property type="entry name" value="ABCG_dom"/>
</dbReference>
<evidence type="ECO:0000256" key="3">
    <source>
        <dbReference type="ARBA" id="ARBA00022692"/>
    </source>
</evidence>
<comment type="subcellular location">
    <subcellularLocation>
        <location evidence="1">Membrane</location>
        <topology evidence="1">Multi-pass membrane protein</topology>
    </subcellularLocation>
</comment>
<evidence type="ECO:0000256" key="4">
    <source>
        <dbReference type="ARBA" id="ARBA00022989"/>
    </source>
</evidence>
<accession>A0ABD3NSL8</accession>
<evidence type="ECO:0000256" key="5">
    <source>
        <dbReference type="ARBA" id="ARBA00023136"/>
    </source>
</evidence>
<keyword evidence="2" id="KW-0813">Transport</keyword>
<dbReference type="PROSITE" id="PS50893">
    <property type="entry name" value="ABC_TRANSPORTER_2"/>
    <property type="match status" value="1"/>
</dbReference>
<organism evidence="9 10">
    <name type="scientific">Cyclotella cryptica</name>
    <dbReference type="NCBI Taxonomy" id="29204"/>
    <lineage>
        <taxon>Eukaryota</taxon>
        <taxon>Sar</taxon>
        <taxon>Stramenopiles</taxon>
        <taxon>Ochrophyta</taxon>
        <taxon>Bacillariophyta</taxon>
        <taxon>Coscinodiscophyceae</taxon>
        <taxon>Thalassiosirophycidae</taxon>
        <taxon>Stephanodiscales</taxon>
        <taxon>Stephanodiscaceae</taxon>
        <taxon>Cyclotella</taxon>
    </lineage>
</organism>
<gene>
    <name evidence="9" type="ORF">HJC23_007660</name>
</gene>
<comment type="caution">
    <text evidence="9">The sequence shown here is derived from an EMBL/GenBank/DDBJ whole genome shotgun (WGS) entry which is preliminary data.</text>
</comment>
<name>A0ABD3NSL8_9STRA</name>
<dbReference type="AlphaFoldDB" id="A0ABD3NSL8"/>
<evidence type="ECO:0000259" key="8">
    <source>
        <dbReference type="PROSITE" id="PS50893"/>
    </source>
</evidence>
<dbReference type="Proteomes" id="UP001516023">
    <property type="component" value="Unassembled WGS sequence"/>
</dbReference>
<dbReference type="Pfam" id="PF01061">
    <property type="entry name" value="ABC2_membrane"/>
    <property type="match status" value="1"/>
</dbReference>
<dbReference type="GO" id="GO:0016020">
    <property type="term" value="C:membrane"/>
    <property type="evidence" value="ECO:0007669"/>
    <property type="project" value="UniProtKB-SubCell"/>
</dbReference>
<feature type="compositionally biased region" description="Basic residues" evidence="6">
    <location>
        <begin position="24"/>
        <end position="35"/>
    </location>
</feature>
<dbReference type="InterPro" id="IPR003439">
    <property type="entry name" value="ABC_transporter-like_ATP-bd"/>
</dbReference>
<dbReference type="EMBL" id="JABMIG020000435">
    <property type="protein sequence ID" value="KAL3778439.1"/>
    <property type="molecule type" value="Genomic_DNA"/>
</dbReference>
<dbReference type="Pfam" id="PF00005">
    <property type="entry name" value="ABC_tran"/>
    <property type="match status" value="1"/>
</dbReference>
<dbReference type="InterPro" id="IPR013525">
    <property type="entry name" value="ABC2_TM"/>
</dbReference>
<dbReference type="PANTHER" id="PTHR48041:SF139">
    <property type="entry name" value="PROTEIN SCARLET"/>
    <property type="match status" value="1"/>
</dbReference>
<dbReference type="SUPFAM" id="SSF52540">
    <property type="entry name" value="P-loop containing nucleoside triphosphate hydrolases"/>
    <property type="match status" value="1"/>
</dbReference>
<feature type="domain" description="ABC transporter" evidence="8">
    <location>
        <begin position="107"/>
        <end position="337"/>
    </location>
</feature>
<dbReference type="Pfam" id="PF19055">
    <property type="entry name" value="ABC2_membrane_7"/>
    <property type="match status" value="1"/>
</dbReference>
<evidence type="ECO:0000313" key="10">
    <source>
        <dbReference type="Proteomes" id="UP001516023"/>
    </source>
</evidence>